<evidence type="ECO:0000313" key="4">
    <source>
        <dbReference type="EMBL" id="KAK4438188.1"/>
    </source>
</evidence>
<keyword evidence="5" id="KW-1185">Reference proteome</keyword>
<dbReference type="Proteomes" id="UP001293254">
    <property type="component" value="Unassembled WGS sequence"/>
</dbReference>
<name>A0AAE1YY76_9LAMI</name>
<dbReference type="PROSITE" id="PS50846">
    <property type="entry name" value="HMA_2"/>
    <property type="match status" value="1"/>
</dbReference>
<dbReference type="FunFam" id="3.30.70.100:FF:000047">
    <property type="entry name" value="Copper-transporting ATPase PAA1, chloroplastic"/>
    <property type="match status" value="1"/>
</dbReference>
<reference evidence="4" key="1">
    <citation type="submission" date="2020-06" db="EMBL/GenBank/DDBJ databases">
        <authorList>
            <person name="Li T."/>
            <person name="Hu X."/>
            <person name="Zhang T."/>
            <person name="Song X."/>
            <person name="Zhang H."/>
            <person name="Dai N."/>
            <person name="Sheng W."/>
            <person name="Hou X."/>
            <person name="Wei L."/>
        </authorList>
    </citation>
    <scope>NUCLEOTIDE SEQUENCE</scope>
    <source>
        <strain evidence="4">3651</strain>
        <tissue evidence="4">Leaf</tissue>
    </source>
</reference>
<sequence>MESTLLSVGASTMSIFSLSKSLNAHSAPLMVYLHRRLSTAHPTRLAHAQLRRCGDLSRTGPASLVKGPGSLGQRRDRLRFAARSAASFAAGGGGFGGVDGGAGGGGGGDGAAEGGDAKPGAVAAGAADNAALGSDVIILDVGGMTCGGCAASVKRILESQPQVSSASVNLTTETAIVWPVSEAKVAPNWQKDIGEALAKHLTSCGFKSNLRDQGAIDGDNQS</sequence>
<evidence type="ECO:0000256" key="2">
    <source>
        <dbReference type="ARBA" id="ARBA00022723"/>
    </source>
</evidence>
<dbReference type="Pfam" id="PF00403">
    <property type="entry name" value="HMA"/>
    <property type="match status" value="1"/>
</dbReference>
<keyword evidence="2" id="KW-0479">Metal-binding</keyword>
<organism evidence="4 5">
    <name type="scientific">Sesamum alatum</name>
    <dbReference type="NCBI Taxonomy" id="300844"/>
    <lineage>
        <taxon>Eukaryota</taxon>
        <taxon>Viridiplantae</taxon>
        <taxon>Streptophyta</taxon>
        <taxon>Embryophyta</taxon>
        <taxon>Tracheophyta</taxon>
        <taxon>Spermatophyta</taxon>
        <taxon>Magnoliopsida</taxon>
        <taxon>eudicotyledons</taxon>
        <taxon>Gunneridae</taxon>
        <taxon>Pentapetalae</taxon>
        <taxon>asterids</taxon>
        <taxon>lamiids</taxon>
        <taxon>Lamiales</taxon>
        <taxon>Pedaliaceae</taxon>
        <taxon>Sesamum</taxon>
    </lineage>
</organism>
<dbReference type="CDD" id="cd00371">
    <property type="entry name" value="HMA"/>
    <property type="match status" value="1"/>
</dbReference>
<dbReference type="EMBL" id="JACGWO010000001">
    <property type="protein sequence ID" value="KAK4438188.1"/>
    <property type="molecule type" value="Genomic_DNA"/>
</dbReference>
<feature type="domain" description="HMA" evidence="3">
    <location>
        <begin position="135"/>
        <end position="202"/>
    </location>
</feature>
<dbReference type="PROSITE" id="PS01047">
    <property type="entry name" value="HMA_1"/>
    <property type="match status" value="1"/>
</dbReference>
<reference evidence="4" key="2">
    <citation type="journal article" date="2024" name="Plant">
        <title>Genomic evolution and insights into agronomic trait innovations of Sesamum species.</title>
        <authorList>
            <person name="Miao H."/>
            <person name="Wang L."/>
            <person name="Qu L."/>
            <person name="Liu H."/>
            <person name="Sun Y."/>
            <person name="Le M."/>
            <person name="Wang Q."/>
            <person name="Wei S."/>
            <person name="Zheng Y."/>
            <person name="Lin W."/>
            <person name="Duan Y."/>
            <person name="Cao H."/>
            <person name="Xiong S."/>
            <person name="Wang X."/>
            <person name="Wei L."/>
            <person name="Li C."/>
            <person name="Ma Q."/>
            <person name="Ju M."/>
            <person name="Zhao R."/>
            <person name="Li G."/>
            <person name="Mu C."/>
            <person name="Tian Q."/>
            <person name="Mei H."/>
            <person name="Zhang T."/>
            <person name="Gao T."/>
            <person name="Zhang H."/>
        </authorList>
    </citation>
    <scope>NUCLEOTIDE SEQUENCE</scope>
    <source>
        <strain evidence="4">3651</strain>
    </source>
</reference>
<gene>
    <name evidence="4" type="ORF">Salat_0153000</name>
</gene>
<dbReference type="SUPFAM" id="SSF55008">
    <property type="entry name" value="HMA, heavy metal-associated domain"/>
    <property type="match status" value="1"/>
</dbReference>
<dbReference type="InterPro" id="IPR006121">
    <property type="entry name" value="HMA_dom"/>
</dbReference>
<dbReference type="Gene3D" id="3.30.70.100">
    <property type="match status" value="1"/>
</dbReference>
<proteinExistence type="predicted"/>
<dbReference type="GO" id="GO:0016020">
    <property type="term" value="C:membrane"/>
    <property type="evidence" value="ECO:0007669"/>
    <property type="project" value="UniProtKB-SubCell"/>
</dbReference>
<accession>A0AAE1YY76</accession>
<dbReference type="InterPro" id="IPR017969">
    <property type="entry name" value="Heavy-metal-associated_CS"/>
</dbReference>
<protein>
    <submittedName>
        <fullName evidence="4">Copper-transporting ATPase PAA1, chloroplastic</fullName>
    </submittedName>
</protein>
<evidence type="ECO:0000313" key="5">
    <source>
        <dbReference type="Proteomes" id="UP001293254"/>
    </source>
</evidence>
<dbReference type="GO" id="GO:0009626">
    <property type="term" value="P:plant-type hypersensitive response"/>
    <property type="evidence" value="ECO:0007669"/>
    <property type="project" value="UniProtKB-KW"/>
</dbReference>
<dbReference type="InterPro" id="IPR036163">
    <property type="entry name" value="HMA_dom_sf"/>
</dbReference>
<comment type="caution">
    <text evidence="4">The sequence shown here is derived from an EMBL/GenBank/DDBJ whole genome shotgun (WGS) entry which is preliminary data.</text>
</comment>
<evidence type="ECO:0000259" key="3">
    <source>
        <dbReference type="PROSITE" id="PS50846"/>
    </source>
</evidence>
<evidence type="ECO:0000256" key="1">
    <source>
        <dbReference type="ARBA" id="ARBA00004170"/>
    </source>
</evidence>
<dbReference type="GO" id="GO:0046872">
    <property type="term" value="F:metal ion binding"/>
    <property type="evidence" value="ECO:0007669"/>
    <property type="project" value="UniProtKB-KW"/>
</dbReference>
<comment type="subcellular location">
    <subcellularLocation>
        <location evidence="1">Membrane</location>
        <topology evidence="1">Peripheral membrane protein</topology>
    </subcellularLocation>
</comment>
<dbReference type="AlphaFoldDB" id="A0AAE1YY76"/>